<dbReference type="InterPro" id="IPR027370">
    <property type="entry name" value="Znf-RING_euk"/>
</dbReference>
<evidence type="ECO:0000256" key="1">
    <source>
        <dbReference type="ARBA" id="ARBA00004496"/>
    </source>
</evidence>
<feature type="region of interest" description="Disordered" evidence="8">
    <location>
        <begin position="233"/>
        <end position="331"/>
    </location>
</feature>
<dbReference type="Gene3D" id="3.30.40.10">
    <property type="entry name" value="Zinc/RING finger domain, C3HC4 (zinc finger)"/>
    <property type="match status" value="4"/>
</dbReference>
<dbReference type="InterPro" id="IPR002083">
    <property type="entry name" value="MATH/TRAF_dom"/>
</dbReference>
<protein>
    <recommendedName>
        <fullName evidence="14">TNF receptor-associated factor 4</fullName>
    </recommendedName>
</protein>
<dbReference type="PROSITE" id="PS50144">
    <property type="entry name" value="MATH"/>
    <property type="match status" value="1"/>
</dbReference>
<dbReference type="GO" id="GO:0005737">
    <property type="term" value="C:cytoplasm"/>
    <property type="evidence" value="ECO:0007669"/>
    <property type="project" value="UniProtKB-SubCell"/>
</dbReference>
<dbReference type="GO" id="GO:0031625">
    <property type="term" value="F:ubiquitin protein ligase binding"/>
    <property type="evidence" value="ECO:0007669"/>
    <property type="project" value="TreeGrafter"/>
</dbReference>
<evidence type="ECO:0000256" key="2">
    <source>
        <dbReference type="ARBA" id="ARBA00022490"/>
    </source>
</evidence>
<feature type="compositionally biased region" description="Polar residues" evidence="8">
    <location>
        <begin position="277"/>
        <end position="294"/>
    </location>
</feature>
<reference evidence="12 13" key="1">
    <citation type="submission" date="2017-06" db="EMBL/GenBank/DDBJ databases">
        <title>A platform for efficient transgenesis in Macrostomum lignano, a flatworm model organism for stem cell research.</title>
        <authorList>
            <person name="Berezikov E."/>
        </authorList>
    </citation>
    <scope>NUCLEOTIDE SEQUENCE [LARGE SCALE GENOMIC DNA]</scope>
    <source>
        <strain evidence="12">DV1</strain>
        <tissue evidence="12">Whole organism</tissue>
    </source>
</reference>
<evidence type="ECO:0008006" key="14">
    <source>
        <dbReference type="Google" id="ProtNLM"/>
    </source>
</evidence>
<dbReference type="EMBL" id="NIVC01001311">
    <property type="protein sequence ID" value="PAA69558.1"/>
    <property type="molecule type" value="Genomic_DNA"/>
</dbReference>
<proteinExistence type="predicted"/>
<keyword evidence="2" id="KW-0963">Cytoplasm</keyword>
<feature type="domain" description="MATH" evidence="10">
    <location>
        <begin position="408"/>
        <end position="565"/>
    </location>
</feature>
<dbReference type="Pfam" id="PF13445">
    <property type="entry name" value="zf-RING_UBOX"/>
    <property type="match status" value="1"/>
</dbReference>
<dbReference type="PROSITE" id="PS00518">
    <property type="entry name" value="ZF_RING_1"/>
    <property type="match status" value="1"/>
</dbReference>
<keyword evidence="6 7" id="KW-0862">Zinc</keyword>
<feature type="zinc finger region" description="TRAF-type" evidence="7">
    <location>
        <begin position="113"/>
        <end position="165"/>
    </location>
</feature>
<dbReference type="GO" id="GO:0043122">
    <property type="term" value="P:regulation of canonical NF-kappaB signal transduction"/>
    <property type="evidence" value="ECO:0007669"/>
    <property type="project" value="TreeGrafter"/>
</dbReference>
<dbReference type="PANTHER" id="PTHR10131:SF94">
    <property type="entry name" value="TNF RECEPTOR-ASSOCIATED FACTOR 4"/>
    <property type="match status" value="1"/>
</dbReference>
<dbReference type="FunFam" id="3.30.40.10:FF:000121">
    <property type="entry name" value="TNF receptor-associated factor"/>
    <property type="match status" value="1"/>
</dbReference>
<dbReference type="OrthoDB" id="5574452at2759"/>
<dbReference type="Gene3D" id="2.60.210.10">
    <property type="entry name" value="Apoptosis, Tumor Necrosis Factor Receptor Associated Protein 2, Chain A"/>
    <property type="match status" value="1"/>
</dbReference>
<keyword evidence="13" id="KW-1185">Reference proteome</keyword>
<keyword evidence="4" id="KW-0677">Repeat</keyword>
<evidence type="ECO:0000256" key="7">
    <source>
        <dbReference type="PROSITE-ProRule" id="PRU00207"/>
    </source>
</evidence>
<dbReference type="AlphaFoldDB" id="A0A267F731"/>
<evidence type="ECO:0000259" key="9">
    <source>
        <dbReference type="PROSITE" id="PS50089"/>
    </source>
</evidence>
<evidence type="ECO:0000259" key="10">
    <source>
        <dbReference type="PROSITE" id="PS50144"/>
    </source>
</evidence>
<comment type="subcellular location">
    <subcellularLocation>
        <location evidence="1">Cytoplasm</location>
    </subcellularLocation>
</comment>
<dbReference type="InterPro" id="IPR001293">
    <property type="entry name" value="Znf_TRAF"/>
</dbReference>
<evidence type="ECO:0000256" key="6">
    <source>
        <dbReference type="ARBA" id="ARBA00022833"/>
    </source>
</evidence>
<dbReference type="GO" id="GO:0005164">
    <property type="term" value="F:tumor necrosis factor receptor binding"/>
    <property type="evidence" value="ECO:0007669"/>
    <property type="project" value="TreeGrafter"/>
</dbReference>
<dbReference type="PIRSF" id="PIRSF015614">
    <property type="entry name" value="TRAF"/>
    <property type="match status" value="1"/>
</dbReference>
<dbReference type="Pfam" id="PF21355">
    <property type="entry name" value="TRAF-mep_MATH"/>
    <property type="match status" value="1"/>
</dbReference>
<dbReference type="SMART" id="SM00184">
    <property type="entry name" value="RING"/>
    <property type="match status" value="1"/>
</dbReference>
<evidence type="ECO:0000313" key="12">
    <source>
        <dbReference type="EMBL" id="PAA69558.1"/>
    </source>
</evidence>
<organism evidence="12 13">
    <name type="scientific">Macrostomum lignano</name>
    <dbReference type="NCBI Taxonomy" id="282301"/>
    <lineage>
        <taxon>Eukaryota</taxon>
        <taxon>Metazoa</taxon>
        <taxon>Spiralia</taxon>
        <taxon>Lophotrochozoa</taxon>
        <taxon>Platyhelminthes</taxon>
        <taxon>Rhabditophora</taxon>
        <taxon>Macrostomorpha</taxon>
        <taxon>Macrostomida</taxon>
        <taxon>Macrostomidae</taxon>
        <taxon>Macrostomum</taxon>
    </lineage>
</organism>
<dbReference type="GO" id="GO:0042981">
    <property type="term" value="P:regulation of apoptotic process"/>
    <property type="evidence" value="ECO:0007669"/>
    <property type="project" value="InterPro"/>
</dbReference>
<feature type="domain" description="TRAF-type" evidence="11">
    <location>
        <begin position="168"/>
        <end position="220"/>
    </location>
</feature>
<dbReference type="Pfam" id="PF02176">
    <property type="entry name" value="zf-TRAF"/>
    <property type="match status" value="1"/>
</dbReference>
<dbReference type="GO" id="GO:0008270">
    <property type="term" value="F:zinc ion binding"/>
    <property type="evidence" value="ECO:0007669"/>
    <property type="project" value="UniProtKB-KW"/>
</dbReference>
<evidence type="ECO:0000256" key="8">
    <source>
        <dbReference type="SAM" id="MobiDB-lite"/>
    </source>
</evidence>
<gene>
    <name evidence="12" type="ORF">BOX15_Mlig004639g1</name>
</gene>
<dbReference type="InterPro" id="IPR049342">
    <property type="entry name" value="TRAF1-6_MATH_dom"/>
</dbReference>
<dbReference type="InterPro" id="IPR012227">
    <property type="entry name" value="TNF_rcpt-assoc_TRAF_met"/>
</dbReference>
<comment type="caution">
    <text evidence="12">The sequence shown here is derived from an EMBL/GenBank/DDBJ whole genome shotgun (WGS) entry which is preliminary data.</text>
</comment>
<dbReference type="PANTHER" id="PTHR10131">
    <property type="entry name" value="TNF RECEPTOR ASSOCIATED FACTOR"/>
    <property type="match status" value="1"/>
</dbReference>
<dbReference type="InterPro" id="IPR017907">
    <property type="entry name" value="Znf_RING_CS"/>
</dbReference>
<evidence type="ECO:0000259" key="11">
    <source>
        <dbReference type="PROSITE" id="PS50145"/>
    </source>
</evidence>
<evidence type="ECO:0000256" key="3">
    <source>
        <dbReference type="ARBA" id="ARBA00022723"/>
    </source>
</evidence>
<dbReference type="InterPro" id="IPR013083">
    <property type="entry name" value="Znf_RING/FYVE/PHD"/>
</dbReference>
<dbReference type="Proteomes" id="UP000215902">
    <property type="component" value="Unassembled WGS sequence"/>
</dbReference>
<feature type="zinc finger region" description="TRAF-type" evidence="7">
    <location>
        <begin position="168"/>
        <end position="220"/>
    </location>
</feature>
<feature type="compositionally biased region" description="Low complexity" evidence="8">
    <location>
        <begin position="236"/>
        <end position="267"/>
    </location>
</feature>
<keyword evidence="5 7" id="KW-0863">Zinc-finger</keyword>
<name>A0A267F731_9PLAT</name>
<dbReference type="InterPro" id="IPR008974">
    <property type="entry name" value="TRAF-like"/>
</dbReference>
<keyword evidence="3 7" id="KW-0479">Metal-binding</keyword>
<dbReference type="GO" id="GO:0007165">
    <property type="term" value="P:signal transduction"/>
    <property type="evidence" value="ECO:0007669"/>
    <property type="project" value="InterPro"/>
</dbReference>
<dbReference type="PROSITE" id="PS50089">
    <property type="entry name" value="ZF_RING_2"/>
    <property type="match status" value="1"/>
</dbReference>
<evidence type="ECO:0000256" key="5">
    <source>
        <dbReference type="ARBA" id="ARBA00022771"/>
    </source>
</evidence>
<dbReference type="SUPFAM" id="SSF57850">
    <property type="entry name" value="RING/U-box"/>
    <property type="match status" value="1"/>
</dbReference>
<evidence type="ECO:0000256" key="4">
    <source>
        <dbReference type="ARBA" id="ARBA00022737"/>
    </source>
</evidence>
<dbReference type="InterPro" id="IPR001841">
    <property type="entry name" value="Znf_RING"/>
</dbReference>
<dbReference type="PROSITE" id="PS50145">
    <property type="entry name" value="ZF_TRAF"/>
    <property type="match status" value="2"/>
</dbReference>
<feature type="compositionally biased region" description="Polar residues" evidence="8">
    <location>
        <begin position="304"/>
        <end position="313"/>
    </location>
</feature>
<dbReference type="SUPFAM" id="SSF49599">
    <property type="entry name" value="TRAF domain-like"/>
    <property type="match status" value="3"/>
</dbReference>
<evidence type="ECO:0000313" key="13">
    <source>
        <dbReference type="Proteomes" id="UP000215902"/>
    </source>
</evidence>
<dbReference type="STRING" id="282301.A0A267F731"/>
<feature type="domain" description="TRAF-type" evidence="11">
    <location>
        <begin position="113"/>
        <end position="165"/>
    </location>
</feature>
<accession>A0A267F731</accession>
<sequence>MPGYTYFFVDSVPKQCICPICKLPMQAPVVLTSCQHVFCDSCLRPRHRRGHSHNRASLDLDSSLMCPLDEQRVDSRNVKSSVELSNQIENCMVRCPQEPQGCRWVDIVRNVPSHLETCRYVAVLCPQNCGDMVCRAFLKEHVDHACSRRRRLCQFCRNSFSAEEYPKHEGTCPDEQVWCENKCGLRIPRRKLARHAEHDCVKREVGCSFCRKRFLFDTLQTHIQQCTLKGVTTPVSGQQSHSSNHQQHQQQQQPQYNTSTSTSNSSSNDAAILSAVGKTSSGTGTSPLAVTPESTLDKPDSGGVNPQFNSQRRQQPEASAEAPPPVPRRAASAECLDGGRVRGAPPIDCPLKWCGCQFKGDRASVDRHQCDPAASAHHVTLLAELARAQRRELDSLKRQLRHLPLVHSGRLVWRVDNYAEKLADSTPNRELEFCSVPFYTGRPGYRLQASAFLNGNGSGAGRYLSLYVKLLPGEFDPILDWPFVRPIRMRLLDQRDGSAGSRRHLEESFTPDPSWRHFKRPGRDASAAFGFGFPKFAAHELLRPEGGSDECCYLRDNVIFLEIEVLPDAAE</sequence>
<feature type="domain" description="RING-type" evidence="9">
    <location>
        <begin position="18"/>
        <end position="70"/>
    </location>
</feature>